<evidence type="ECO:0000256" key="2">
    <source>
        <dbReference type="SAM" id="Phobius"/>
    </source>
</evidence>
<name>A0A8H7ULE4_MORIS</name>
<gene>
    <name evidence="3" type="ORF">INT43_002505</name>
</gene>
<dbReference type="Proteomes" id="UP000654370">
    <property type="component" value="Unassembled WGS sequence"/>
</dbReference>
<reference evidence="3" key="1">
    <citation type="submission" date="2020-12" db="EMBL/GenBank/DDBJ databases">
        <title>Metabolic potential, ecology and presence of endohyphal bacteria is reflected in genomic diversity of Mucoromycotina.</title>
        <authorList>
            <person name="Muszewska A."/>
            <person name="Okrasinska A."/>
            <person name="Steczkiewicz K."/>
            <person name="Drgas O."/>
            <person name="Orlowska M."/>
            <person name="Perlinska-Lenart U."/>
            <person name="Aleksandrzak-Piekarczyk T."/>
            <person name="Szatraj K."/>
            <person name="Zielenkiewicz U."/>
            <person name="Pilsyk S."/>
            <person name="Malc E."/>
            <person name="Mieczkowski P."/>
            <person name="Kruszewska J.S."/>
            <person name="Biernat P."/>
            <person name="Pawlowska J."/>
        </authorList>
    </citation>
    <scope>NUCLEOTIDE SEQUENCE</scope>
    <source>
        <strain evidence="3">WA0000067209</strain>
    </source>
</reference>
<dbReference type="SUPFAM" id="SSF55961">
    <property type="entry name" value="Bet v1-like"/>
    <property type="match status" value="1"/>
</dbReference>
<feature type="region of interest" description="Disordered" evidence="1">
    <location>
        <begin position="300"/>
        <end position="327"/>
    </location>
</feature>
<dbReference type="AlphaFoldDB" id="A0A8H7ULE4"/>
<comment type="caution">
    <text evidence="3">The sequence shown here is derived from an EMBL/GenBank/DDBJ whole genome shotgun (WGS) entry which is preliminary data.</text>
</comment>
<feature type="compositionally biased region" description="Low complexity" evidence="1">
    <location>
        <begin position="300"/>
        <end position="322"/>
    </location>
</feature>
<organism evidence="3 4">
    <name type="scientific">Mortierella isabellina</name>
    <name type="common">Filamentous fungus</name>
    <name type="synonym">Umbelopsis isabellina</name>
    <dbReference type="NCBI Taxonomy" id="91625"/>
    <lineage>
        <taxon>Eukaryota</taxon>
        <taxon>Fungi</taxon>
        <taxon>Fungi incertae sedis</taxon>
        <taxon>Mucoromycota</taxon>
        <taxon>Mucoromycotina</taxon>
        <taxon>Umbelopsidomycetes</taxon>
        <taxon>Umbelopsidales</taxon>
        <taxon>Umbelopsidaceae</taxon>
        <taxon>Umbelopsis</taxon>
    </lineage>
</organism>
<feature type="region of interest" description="Disordered" evidence="1">
    <location>
        <begin position="81"/>
        <end position="123"/>
    </location>
</feature>
<keyword evidence="2" id="KW-1133">Transmembrane helix</keyword>
<keyword evidence="2" id="KW-0472">Membrane</keyword>
<dbReference type="OrthoDB" id="2264734at2759"/>
<protein>
    <submittedName>
        <fullName evidence="3">Uncharacterized protein</fullName>
    </submittedName>
</protein>
<evidence type="ECO:0000313" key="4">
    <source>
        <dbReference type="Proteomes" id="UP000654370"/>
    </source>
</evidence>
<dbReference type="EMBL" id="JAEPQZ010000001">
    <property type="protein sequence ID" value="KAG2186067.1"/>
    <property type="molecule type" value="Genomic_DNA"/>
</dbReference>
<feature type="transmembrane region" description="Helical" evidence="2">
    <location>
        <begin position="6"/>
        <end position="29"/>
    </location>
</feature>
<keyword evidence="2" id="KW-0812">Transmembrane</keyword>
<keyword evidence="4" id="KW-1185">Reference proteome</keyword>
<evidence type="ECO:0000256" key="1">
    <source>
        <dbReference type="SAM" id="MobiDB-lite"/>
    </source>
</evidence>
<evidence type="ECO:0000313" key="3">
    <source>
        <dbReference type="EMBL" id="KAG2186067.1"/>
    </source>
</evidence>
<feature type="compositionally biased region" description="Polar residues" evidence="1">
    <location>
        <begin position="81"/>
        <end position="90"/>
    </location>
</feature>
<sequence>MVSTPFAILLAILIIPCIPIAIYLIGLLLPASHIVSRTTKLKTSRQHLWRLLTDVEQYPQWQPKLRGLVLAQTIDAFDPSSLSDNATSDVDQTEAELAEDDKIPLSSQEDSERRAAMRARRLSGRDHGGKETLFVEYTKYGKRTVVLIEQIPGSKLLRIMEERNNVVPVSEVGELDALSPSGSKPTFSGSWTFDISSNFDAKELSTLQASPHAMSRAQSISADSEIITLKVTQQGVIKKPMVRVSNMLLFGFHRSIDRFLKDLNKKIEQDRTIAARKKEVEVTQQEKVIASMEIESPLEAEPLAAATSSSEAAKEPSAAPTEDSSVIYRKPSSVLEKDWDLVSEIYERKKDQ</sequence>
<accession>A0A8H7ULE4</accession>
<proteinExistence type="predicted"/>